<name>A0ABR2EH56_9ROSI</name>
<sequence>MIFQFDLEHLKPKGLAAMVPVIIGITVSLIYLNYRGLPHCGVLSCLLATLDFELLGQGEYVPSEVENRSKTFPKLLLGAVDLVVLSYLIPFLTTTGHQKTMLYLGNVLFKYYKTHRSNQNNNLDIL</sequence>
<evidence type="ECO:0000256" key="1">
    <source>
        <dbReference type="SAM" id="Phobius"/>
    </source>
</evidence>
<accession>A0ABR2EH56</accession>
<reference evidence="2 3" key="1">
    <citation type="journal article" date="2024" name="G3 (Bethesda)">
        <title>Genome assembly of Hibiscus sabdariffa L. provides insights into metabolisms of medicinal natural products.</title>
        <authorList>
            <person name="Kim T."/>
        </authorList>
    </citation>
    <scope>NUCLEOTIDE SEQUENCE [LARGE SCALE GENOMIC DNA]</scope>
    <source>
        <strain evidence="2">TK-2024</strain>
        <tissue evidence="2">Old leaves</tissue>
    </source>
</reference>
<dbReference type="Proteomes" id="UP001472677">
    <property type="component" value="Unassembled WGS sequence"/>
</dbReference>
<gene>
    <name evidence="2" type="ORF">V6N12_048388</name>
</gene>
<feature type="transmembrane region" description="Helical" evidence="1">
    <location>
        <begin position="15"/>
        <end position="34"/>
    </location>
</feature>
<evidence type="ECO:0000313" key="2">
    <source>
        <dbReference type="EMBL" id="KAK8561314.1"/>
    </source>
</evidence>
<organism evidence="2 3">
    <name type="scientific">Hibiscus sabdariffa</name>
    <name type="common">roselle</name>
    <dbReference type="NCBI Taxonomy" id="183260"/>
    <lineage>
        <taxon>Eukaryota</taxon>
        <taxon>Viridiplantae</taxon>
        <taxon>Streptophyta</taxon>
        <taxon>Embryophyta</taxon>
        <taxon>Tracheophyta</taxon>
        <taxon>Spermatophyta</taxon>
        <taxon>Magnoliopsida</taxon>
        <taxon>eudicotyledons</taxon>
        <taxon>Gunneridae</taxon>
        <taxon>Pentapetalae</taxon>
        <taxon>rosids</taxon>
        <taxon>malvids</taxon>
        <taxon>Malvales</taxon>
        <taxon>Malvaceae</taxon>
        <taxon>Malvoideae</taxon>
        <taxon>Hibiscus</taxon>
    </lineage>
</organism>
<protein>
    <submittedName>
        <fullName evidence="2">Uncharacterized protein</fullName>
    </submittedName>
</protein>
<keyword evidence="1" id="KW-0812">Transmembrane</keyword>
<keyword evidence="3" id="KW-1185">Reference proteome</keyword>
<keyword evidence="1" id="KW-0472">Membrane</keyword>
<feature type="transmembrane region" description="Helical" evidence="1">
    <location>
        <begin position="75"/>
        <end position="93"/>
    </location>
</feature>
<dbReference type="EMBL" id="JBBPBM010000013">
    <property type="protein sequence ID" value="KAK8561314.1"/>
    <property type="molecule type" value="Genomic_DNA"/>
</dbReference>
<evidence type="ECO:0000313" key="3">
    <source>
        <dbReference type="Proteomes" id="UP001472677"/>
    </source>
</evidence>
<proteinExistence type="predicted"/>
<keyword evidence="1" id="KW-1133">Transmembrane helix</keyword>
<comment type="caution">
    <text evidence="2">The sequence shown here is derived from an EMBL/GenBank/DDBJ whole genome shotgun (WGS) entry which is preliminary data.</text>
</comment>